<feature type="region of interest" description="Disordered" evidence="1">
    <location>
        <begin position="1"/>
        <end position="21"/>
    </location>
</feature>
<evidence type="ECO:0000256" key="1">
    <source>
        <dbReference type="SAM" id="MobiDB-lite"/>
    </source>
</evidence>
<dbReference type="AlphaFoldDB" id="A0A0E9R8D3"/>
<organism evidence="2">
    <name type="scientific">Anguilla anguilla</name>
    <name type="common">European freshwater eel</name>
    <name type="synonym">Muraena anguilla</name>
    <dbReference type="NCBI Taxonomy" id="7936"/>
    <lineage>
        <taxon>Eukaryota</taxon>
        <taxon>Metazoa</taxon>
        <taxon>Chordata</taxon>
        <taxon>Craniata</taxon>
        <taxon>Vertebrata</taxon>
        <taxon>Euteleostomi</taxon>
        <taxon>Actinopterygii</taxon>
        <taxon>Neopterygii</taxon>
        <taxon>Teleostei</taxon>
        <taxon>Anguilliformes</taxon>
        <taxon>Anguillidae</taxon>
        <taxon>Anguilla</taxon>
    </lineage>
</organism>
<protein>
    <submittedName>
        <fullName evidence="2">Uncharacterized protein</fullName>
    </submittedName>
</protein>
<name>A0A0E9R8D3_ANGAN</name>
<accession>A0A0E9R8D3</accession>
<proteinExistence type="predicted"/>
<reference evidence="2" key="1">
    <citation type="submission" date="2014-11" db="EMBL/GenBank/DDBJ databases">
        <authorList>
            <person name="Amaro Gonzalez C."/>
        </authorList>
    </citation>
    <scope>NUCLEOTIDE SEQUENCE</scope>
</reference>
<evidence type="ECO:0000313" key="2">
    <source>
        <dbReference type="EMBL" id="JAH25354.1"/>
    </source>
</evidence>
<sequence>MLNHHNGHLERETMTFKRTKG</sequence>
<reference evidence="2" key="2">
    <citation type="journal article" date="2015" name="Fish Shellfish Immunol.">
        <title>Early steps in the European eel (Anguilla anguilla)-Vibrio vulnificus interaction in the gills: Role of the RtxA13 toxin.</title>
        <authorList>
            <person name="Callol A."/>
            <person name="Pajuelo D."/>
            <person name="Ebbesson L."/>
            <person name="Teles M."/>
            <person name="MacKenzie S."/>
            <person name="Amaro C."/>
        </authorList>
    </citation>
    <scope>NUCLEOTIDE SEQUENCE</scope>
</reference>
<dbReference type="EMBL" id="GBXM01083223">
    <property type="protein sequence ID" value="JAH25354.1"/>
    <property type="molecule type" value="Transcribed_RNA"/>
</dbReference>